<keyword evidence="7" id="KW-1185">Reference proteome</keyword>
<dbReference type="SMART" id="SM00564">
    <property type="entry name" value="PQQ"/>
    <property type="match status" value="6"/>
</dbReference>
<evidence type="ECO:0000256" key="2">
    <source>
        <dbReference type="ARBA" id="ARBA00023136"/>
    </source>
</evidence>
<gene>
    <name evidence="4" type="primary">bamB</name>
    <name evidence="6" type="ORF">SAMN06265795_10458</name>
</gene>
<keyword evidence="4" id="KW-0449">Lipoprotein</keyword>
<comment type="similarity">
    <text evidence="4">Belongs to the BamB family.</text>
</comment>
<keyword evidence="1 4" id="KW-0732">Signal</keyword>
<protein>
    <recommendedName>
        <fullName evidence="4">Outer membrane protein assembly factor BamB</fullName>
    </recommendedName>
</protein>
<reference evidence="6 7" key="1">
    <citation type="submission" date="2017-06" db="EMBL/GenBank/DDBJ databases">
        <authorList>
            <person name="Kim H.J."/>
            <person name="Triplett B.A."/>
        </authorList>
    </citation>
    <scope>NUCLEOTIDE SEQUENCE [LARGE SCALE GENOMIC DNA]</scope>
    <source>
        <strain evidence="6 7">U15</strain>
    </source>
</reference>
<dbReference type="EMBL" id="FZOT01000004">
    <property type="protein sequence ID" value="SNS59312.1"/>
    <property type="molecule type" value="Genomic_DNA"/>
</dbReference>
<keyword evidence="2 4" id="KW-0472">Membrane</keyword>
<dbReference type="SUPFAM" id="SSF50998">
    <property type="entry name" value="Quinoprotein alcohol dehydrogenase-like"/>
    <property type="match status" value="1"/>
</dbReference>
<dbReference type="OrthoDB" id="5173551at2"/>
<dbReference type="AlphaFoldDB" id="A0A239FSZ6"/>
<dbReference type="Pfam" id="PF13360">
    <property type="entry name" value="PQQ_2"/>
    <property type="match status" value="1"/>
</dbReference>
<evidence type="ECO:0000256" key="4">
    <source>
        <dbReference type="HAMAP-Rule" id="MF_00923"/>
    </source>
</evidence>
<dbReference type="InterPro" id="IPR011047">
    <property type="entry name" value="Quinoprotein_ADH-like_sf"/>
</dbReference>
<evidence type="ECO:0000313" key="7">
    <source>
        <dbReference type="Proteomes" id="UP000198284"/>
    </source>
</evidence>
<sequence length="383" mass="39415">MRIAARLVSIGIMAVVAGCSSLNPFAKKPDPRTLPAPLVEFKPAMSVRTAWSVPLGRAGNVSFTPALAGDSLYAAAADGAVYRIDPATGRVQWKTNAGVPLTAGVGSDNSTTVVAGQKGVLIAFDAEGKQRWKAQAPSEVLSAPAVGQGVVVVRSVDNRITAYDADTGARKWVVQRSSPPLVLRSAPGITIAGSLAFVALPGGRLLALELSNGGPRWEVSVGDPKGTTELERVADTSGAPIVAGNDVCAASYQGRVACFAAANGAPRWAKDLSSDVGVGVDERFVFAADERGAVSAFSRDNGSGVWRNTKLANRKLTAPVSFDRAVAVGDGQGYIHFLSREDGAFLARTATDGSAVIGSSPIVAGNNAIFQTQAGTLVALTTQ</sequence>
<name>A0A239FSZ6_9BURK</name>
<evidence type="ECO:0000313" key="6">
    <source>
        <dbReference type="EMBL" id="SNS59312.1"/>
    </source>
</evidence>
<dbReference type="RefSeq" id="WP_089398917.1">
    <property type="nucleotide sequence ID" value="NZ_FZOT01000004.1"/>
</dbReference>
<dbReference type="Gene3D" id="2.130.10.10">
    <property type="entry name" value="YVTN repeat-like/Quinoprotein amine dehydrogenase"/>
    <property type="match status" value="1"/>
</dbReference>
<proteinExistence type="inferred from homology"/>
<dbReference type="InterPro" id="IPR017687">
    <property type="entry name" value="BamB"/>
</dbReference>
<dbReference type="PROSITE" id="PS51257">
    <property type="entry name" value="PROKAR_LIPOPROTEIN"/>
    <property type="match status" value="1"/>
</dbReference>
<dbReference type="GO" id="GO:0051205">
    <property type="term" value="P:protein insertion into membrane"/>
    <property type="evidence" value="ECO:0007669"/>
    <property type="project" value="UniProtKB-UniRule"/>
</dbReference>
<comment type="subcellular location">
    <subcellularLocation>
        <location evidence="4">Cell outer membrane</location>
        <topology evidence="4">Lipid-anchor</topology>
    </subcellularLocation>
</comment>
<evidence type="ECO:0000259" key="5">
    <source>
        <dbReference type="Pfam" id="PF13360"/>
    </source>
</evidence>
<dbReference type="PANTHER" id="PTHR34512:SF30">
    <property type="entry name" value="OUTER MEMBRANE PROTEIN ASSEMBLY FACTOR BAMB"/>
    <property type="match status" value="1"/>
</dbReference>
<evidence type="ECO:0000256" key="3">
    <source>
        <dbReference type="ARBA" id="ARBA00023237"/>
    </source>
</evidence>
<dbReference type="PANTHER" id="PTHR34512">
    <property type="entry name" value="CELL SURFACE PROTEIN"/>
    <property type="match status" value="1"/>
</dbReference>
<accession>A0A239FSZ6</accession>
<dbReference type="GO" id="GO:0009279">
    <property type="term" value="C:cell outer membrane"/>
    <property type="evidence" value="ECO:0007669"/>
    <property type="project" value="UniProtKB-SubCell"/>
</dbReference>
<dbReference type="HAMAP" id="MF_00923">
    <property type="entry name" value="OM_assembly_BamB"/>
    <property type="match status" value="1"/>
</dbReference>
<dbReference type="NCBIfam" id="TIGR03300">
    <property type="entry name" value="assembly_YfgL"/>
    <property type="match status" value="1"/>
</dbReference>
<keyword evidence="3 4" id="KW-0998">Cell outer membrane</keyword>
<feature type="domain" description="Pyrrolo-quinoline quinone repeat" evidence="5">
    <location>
        <begin position="78"/>
        <end position="308"/>
    </location>
</feature>
<dbReference type="GO" id="GO:0043165">
    <property type="term" value="P:Gram-negative-bacterium-type cell outer membrane assembly"/>
    <property type="evidence" value="ECO:0007669"/>
    <property type="project" value="UniProtKB-UniRule"/>
</dbReference>
<dbReference type="InterPro" id="IPR018391">
    <property type="entry name" value="PQQ_b-propeller_rpt"/>
</dbReference>
<comment type="function">
    <text evidence="4">Part of the outer membrane protein assembly complex, which is involved in assembly and insertion of beta-barrel proteins into the outer membrane.</text>
</comment>
<dbReference type="Proteomes" id="UP000198284">
    <property type="component" value="Unassembled WGS sequence"/>
</dbReference>
<dbReference type="InterPro" id="IPR002372">
    <property type="entry name" value="PQQ_rpt_dom"/>
</dbReference>
<dbReference type="InterPro" id="IPR015943">
    <property type="entry name" value="WD40/YVTN_repeat-like_dom_sf"/>
</dbReference>
<keyword evidence="4" id="KW-0564">Palmitate</keyword>
<comment type="subunit">
    <text evidence="4">Part of the Bam complex.</text>
</comment>
<organism evidence="6 7">
    <name type="scientific">Noviherbaspirillum humi</name>
    <dbReference type="NCBI Taxonomy" id="1688639"/>
    <lineage>
        <taxon>Bacteria</taxon>
        <taxon>Pseudomonadati</taxon>
        <taxon>Pseudomonadota</taxon>
        <taxon>Betaproteobacteria</taxon>
        <taxon>Burkholderiales</taxon>
        <taxon>Oxalobacteraceae</taxon>
        <taxon>Noviherbaspirillum</taxon>
    </lineage>
</organism>
<evidence type="ECO:0000256" key="1">
    <source>
        <dbReference type="ARBA" id="ARBA00022729"/>
    </source>
</evidence>